<dbReference type="InterPro" id="IPR000782">
    <property type="entry name" value="FAS1_domain"/>
</dbReference>
<feature type="signal peptide" evidence="1">
    <location>
        <begin position="1"/>
        <end position="18"/>
    </location>
</feature>
<comment type="caution">
    <text evidence="3">The sequence shown here is derived from an EMBL/GenBank/DDBJ whole genome shotgun (WGS) entry which is preliminary data.</text>
</comment>
<dbReference type="InterPro" id="IPR050904">
    <property type="entry name" value="Adhesion/Biosynth-related"/>
</dbReference>
<sequence>MAIRVVCLLATILTITFAQKQQYIRGIDYADPDEKGYNYCAYWELADGTQLYSTCLPFRTERCGRPLKIGYKCCSGFEQNNDASPSYGRYKTPTCSKMISPYMSCQETLLQSYDFAAVAPELASIEQLSKERPDGPFTVFAPKVGDMESRYGPLEGERHVVKGRYYMSDLKDGMDLEAMDGSKLHVTRYPSGVTAIDCIEVLDADLECSGGLIHKIRQPLTGNIGRMNLNRTSVMSLLLTHPETRSFAEDLPSSLKKALNDVGSKKRYTVLAPRSQSWNALRREYSGPKLQQIAEAHVLKNHICSAGLVRTSSVYPNVVDDTVEIKCEVDEMQHEKREVIGPCGERHTLVETDMTALNGVVHLIDDPILPLSVYTLDRLKKNPQCADKLKVKEFMKLLDECDLKMVPGEKYAIIMPQDESFTWWSNYKQFQPEYRRFQNDQDYRCRVARYHIVKSDGRLDNIENFASNTMPHRTNNVNEPLFETTYFKKLPFGSELNFHYSPIPNMNELELQDVSIYLTPRINVIPEKNISQIIAERPDTTITNNKTIEVEMDELYFKPNAPKNLYLVTTDDGWKDPREKPGSAGPYRPEFTMYKGDSLEKFLLLHHVPLYLWGGDIGYFEKNSVSKFMSSAGVELTFWMDENGVMRIGFDGLPVKDWPKVVKWNLPAQDGIVWLLDGPLKCPPEICPLYVEDIDFYDMYVSACRTTNLPGEPNAESDFRVKPTDVASRHPEECAVILQLSERSVTLIKA</sequence>
<evidence type="ECO:0000313" key="3">
    <source>
        <dbReference type="EMBL" id="CAL5136487.1"/>
    </source>
</evidence>
<dbReference type="GO" id="GO:0031012">
    <property type="term" value="C:extracellular matrix"/>
    <property type="evidence" value="ECO:0007669"/>
    <property type="project" value="TreeGrafter"/>
</dbReference>
<dbReference type="GO" id="GO:0007155">
    <property type="term" value="P:cell adhesion"/>
    <property type="evidence" value="ECO:0007669"/>
    <property type="project" value="TreeGrafter"/>
</dbReference>
<dbReference type="PANTHER" id="PTHR10900:SF114">
    <property type="entry name" value="FAS1 DOMAIN-CONTAINING PROTEIN"/>
    <property type="match status" value="1"/>
</dbReference>
<dbReference type="Pfam" id="PF02469">
    <property type="entry name" value="Fasciclin"/>
    <property type="match status" value="2"/>
</dbReference>
<dbReference type="GO" id="GO:0030198">
    <property type="term" value="P:extracellular matrix organization"/>
    <property type="evidence" value="ECO:0007669"/>
    <property type="project" value="TreeGrafter"/>
</dbReference>
<dbReference type="GO" id="GO:0050839">
    <property type="term" value="F:cell adhesion molecule binding"/>
    <property type="evidence" value="ECO:0007669"/>
    <property type="project" value="TreeGrafter"/>
</dbReference>
<dbReference type="SMART" id="SM00554">
    <property type="entry name" value="FAS1"/>
    <property type="match status" value="2"/>
</dbReference>
<dbReference type="PROSITE" id="PS50213">
    <property type="entry name" value="FAS1"/>
    <property type="match status" value="2"/>
</dbReference>
<dbReference type="PANTHER" id="PTHR10900">
    <property type="entry name" value="PERIOSTIN-RELATED"/>
    <property type="match status" value="1"/>
</dbReference>
<reference evidence="3" key="1">
    <citation type="submission" date="2024-06" db="EMBL/GenBank/DDBJ databases">
        <authorList>
            <person name="Liu X."/>
            <person name="Lenzi L."/>
            <person name="Haldenby T S."/>
            <person name="Uol C."/>
        </authorList>
    </citation>
    <scope>NUCLEOTIDE SEQUENCE</scope>
</reference>
<evidence type="ECO:0000256" key="1">
    <source>
        <dbReference type="SAM" id="SignalP"/>
    </source>
</evidence>
<name>A0AAV2TJD6_CALDB</name>
<proteinExistence type="predicted"/>
<keyword evidence="1" id="KW-0732">Signal</keyword>
<evidence type="ECO:0000259" key="2">
    <source>
        <dbReference type="PROSITE" id="PS50213"/>
    </source>
</evidence>
<evidence type="ECO:0000313" key="4">
    <source>
        <dbReference type="Proteomes" id="UP001497525"/>
    </source>
</evidence>
<feature type="chain" id="PRO_5043550882" description="FAS1 domain-containing protein" evidence="1">
    <location>
        <begin position="19"/>
        <end position="750"/>
    </location>
</feature>
<gene>
    <name evidence="3" type="ORF">CDAUBV1_LOCUS10576</name>
</gene>
<dbReference type="Gene3D" id="2.30.180.10">
    <property type="entry name" value="FAS1 domain"/>
    <property type="match status" value="2"/>
</dbReference>
<organism evidence="3 4">
    <name type="scientific">Calicophoron daubneyi</name>
    <name type="common">Rumen fluke</name>
    <name type="synonym">Paramphistomum daubneyi</name>
    <dbReference type="NCBI Taxonomy" id="300641"/>
    <lineage>
        <taxon>Eukaryota</taxon>
        <taxon>Metazoa</taxon>
        <taxon>Spiralia</taxon>
        <taxon>Lophotrochozoa</taxon>
        <taxon>Platyhelminthes</taxon>
        <taxon>Trematoda</taxon>
        <taxon>Digenea</taxon>
        <taxon>Plagiorchiida</taxon>
        <taxon>Pronocephalata</taxon>
        <taxon>Paramphistomoidea</taxon>
        <taxon>Paramphistomidae</taxon>
        <taxon>Calicophoron</taxon>
    </lineage>
</organism>
<feature type="domain" description="FAS1" evidence="2">
    <location>
        <begin position="231"/>
        <end position="368"/>
    </location>
</feature>
<dbReference type="InterPro" id="IPR036378">
    <property type="entry name" value="FAS1_dom_sf"/>
</dbReference>
<dbReference type="AlphaFoldDB" id="A0AAV2TJD6"/>
<dbReference type="GO" id="GO:0005615">
    <property type="term" value="C:extracellular space"/>
    <property type="evidence" value="ECO:0007669"/>
    <property type="project" value="TreeGrafter"/>
</dbReference>
<dbReference type="SUPFAM" id="SSF82153">
    <property type="entry name" value="FAS1 domain"/>
    <property type="match status" value="3"/>
</dbReference>
<accession>A0AAV2TJD6</accession>
<dbReference type="Proteomes" id="UP001497525">
    <property type="component" value="Unassembled WGS sequence"/>
</dbReference>
<feature type="domain" description="FAS1" evidence="2">
    <location>
        <begin position="102"/>
        <end position="220"/>
    </location>
</feature>
<protein>
    <recommendedName>
        <fullName evidence="2">FAS1 domain-containing protein</fullName>
    </recommendedName>
</protein>
<dbReference type="EMBL" id="CAXLJL010000323">
    <property type="protein sequence ID" value="CAL5136487.1"/>
    <property type="molecule type" value="Genomic_DNA"/>
</dbReference>